<dbReference type="Proteomes" id="UP000482487">
    <property type="component" value="Unassembled WGS sequence"/>
</dbReference>
<comment type="caution">
    <text evidence="14">The sequence shown here is derived from an EMBL/GenBank/DDBJ whole genome shotgun (WGS) entry which is preliminary data.</text>
</comment>
<dbReference type="PANTHER" id="PTHR38011">
    <property type="entry name" value="DIHYDROFOLATE REDUCTASE FAMILY PROTEIN (AFU_ORTHOLOGUE AFUA_8G06820)"/>
    <property type="match status" value="1"/>
</dbReference>
<dbReference type="Gene3D" id="3.40.140.10">
    <property type="entry name" value="Cytidine Deaminase, domain 2"/>
    <property type="match status" value="1"/>
</dbReference>
<comment type="similarity">
    <text evidence="5 9">In the C-terminal section; belongs to the HTP reductase family.</text>
</comment>
<dbReference type="EMBL" id="WVUD01000037">
    <property type="protein sequence ID" value="MYL84601.1"/>
    <property type="molecule type" value="Genomic_DNA"/>
</dbReference>
<proteinExistence type="inferred from homology"/>
<dbReference type="SUPFAM" id="SSF53597">
    <property type="entry name" value="Dihydrofolate reductase-like"/>
    <property type="match status" value="1"/>
</dbReference>
<keyword evidence="7 9" id="KW-0560">Oxidoreductase</keyword>
<feature type="binding site" evidence="11">
    <location>
        <position position="187"/>
    </location>
    <ligand>
        <name>substrate</name>
    </ligand>
</feature>
<evidence type="ECO:0000256" key="6">
    <source>
        <dbReference type="ARBA" id="ARBA00022857"/>
    </source>
</evidence>
<dbReference type="SUPFAM" id="SSF53927">
    <property type="entry name" value="Cytidine deaminase-like"/>
    <property type="match status" value="1"/>
</dbReference>
<evidence type="ECO:0000259" key="13">
    <source>
        <dbReference type="PROSITE" id="PS51747"/>
    </source>
</evidence>
<evidence type="ECO:0000256" key="4">
    <source>
        <dbReference type="ARBA" id="ARBA00005259"/>
    </source>
</evidence>
<feature type="binding site" evidence="12">
    <location>
        <position position="88"/>
    </location>
    <ligand>
        <name>Zn(2+)</name>
        <dbReference type="ChEBI" id="CHEBI:29105"/>
        <note>catalytic</note>
    </ligand>
</feature>
<evidence type="ECO:0000256" key="7">
    <source>
        <dbReference type="ARBA" id="ARBA00023002"/>
    </source>
</evidence>
<accession>A0A7C9IMJ2</accession>
<feature type="binding site" evidence="11">
    <location>
        <position position="207"/>
    </location>
    <ligand>
        <name>substrate</name>
    </ligand>
</feature>
<dbReference type="InterPro" id="IPR002125">
    <property type="entry name" value="CMP_dCMP_dom"/>
</dbReference>
<comment type="pathway">
    <text evidence="3 9">Cofactor biosynthesis; riboflavin biosynthesis; 5-amino-6-(D-ribitylamino)uracil from GTP: step 3/4.</text>
</comment>
<dbReference type="InterPro" id="IPR024072">
    <property type="entry name" value="DHFR-like_dom_sf"/>
</dbReference>
<evidence type="ECO:0000256" key="3">
    <source>
        <dbReference type="ARBA" id="ARBA00004910"/>
    </source>
</evidence>
<dbReference type="UniPathway" id="UPA00275">
    <property type="reaction ID" value="UER00401"/>
</dbReference>
<feature type="binding site" evidence="12">
    <location>
        <position position="51"/>
    </location>
    <ligand>
        <name>Zn(2+)</name>
        <dbReference type="ChEBI" id="CHEBI:29105"/>
        <note>catalytic</note>
    </ligand>
</feature>
<feature type="binding site" evidence="11">
    <location>
        <position position="199"/>
    </location>
    <ligand>
        <name>NADP(+)</name>
        <dbReference type="ChEBI" id="CHEBI:58349"/>
    </ligand>
</feature>
<evidence type="ECO:0000313" key="14">
    <source>
        <dbReference type="EMBL" id="MYL84601.1"/>
    </source>
</evidence>
<dbReference type="RefSeq" id="WP_160962782.1">
    <property type="nucleotide sequence ID" value="NZ_WVUD01000037.1"/>
</dbReference>
<comment type="similarity">
    <text evidence="4 9">In the N-terminal section; belongs to the cytidine and deoxycytidylate deaminase family.</text>
</comment>
<dbReference type="GO" id="GO:0046872">
    <property type="term" value="F:metal ion binding"/>
    <property type="evidence" value="ECO:0007669"/>
    <property type="project" value="UniProtKB-KW"/>
</dbReference>
<dbReference type="CDD" id="cd01284">
    <property type="entry name" value="Riboflavin_deaminase-reductase"/>
    <property type="match status" value="1"/>
</dbReference>
<feature type="binding site" evidence="11">
    <location>
        <position position="305"/>
    </location>
    <ligand>
        <name>substrate</name>
    </ligand>
</feature>
<dbReference type="Gene3D" id="3.40.430.10">
    <property type="entry name" value="Dihydrofolate Reductase, subunit A"/>
    <property type="match status" value="1"/>
</dbReference>
<feature type="binding site" evidence="11">
    <location>
        <position position="157"/>
    </location>
    <ligand>
        <name>NADP(+)</name>
        <dbReference type="ChEBI" id="CHEBI:58349"/>
    </ligand>
</feature>
<dbReference type="PROSITE" id="PS51747">
    <property type="entry name" value="CYT_DCMP_DEAMINASES_2"/>
    <property type="match status" value="1"/>
</dbReference>
<dbReference type="InterPro" id="IPR002734">
    <property type="entry name" value="RibDG_C"/>
</dbReference>
<keyword evidence="9 12" id="KW-0862">Zinc</keyword>
<comment type="catalytic activity">
    <reaction evidence="9">
        <text>5-amino-6-(5-phospho-D-ribitylamino)uracil + NADP(+) = 5-amino-6-(5-phospho-D-ribosylamino)uracil + NADPH + H(+)</text>
        <dbReference type="Rhea" id="RHEA:17845"/>
        <dbReference type="ChEBI" id="CHEBI:15378"/>
        <dbReference type="ChEBI" id="CHEBI:57783"/>
        <dbReference type="ChEBI" id="CHEBI:58349"/>
        <dbReference type="ChEBI" id="CHEBI:58421"/>
        <dbReference type="ChEBI" id="CHEBI:58453"/>
        <dbReference type="EC" id="1.1.1.193"/>
    </reaction>
</comment>
<keyword evidence="6 9" id="KW-0521">NADP</keyword>
<dbReference type="NCBIfam" id="TIGR00326">
    <property type="entry name" value="eubact_ribD"/>
    <property type="match status" value="1"/>
</dbReference>
<evidence type="ECO:0000256" key="1">
    <source>
        <dbReference type="ARBA" id="ARBA00002151"/>
    </source>
</evidence>
<gene>
    <name evidence="14" type="primary">ribD</name>
    <name evidence="14" type="ORF">GTA51_15885</name>
</gene>
<keyword evidence="8" id="KW-0511">Multifunctional enzyme</keyword>
<feature type="active site" description="Proton donor" evidence="10">
    <location>
        <position position="53"/>
    </location>
</feature>
<dbReference type="GO" id="GO:0008835">
    <property type="term" value="F:diaminohydroxyphosphoribosylaminopyrimidine deaminase activity"/>
    <property type="evidence" value="ECO:0007669"/>
    <property type="project" value="UniProtKB-EC"/>
</dbReference>
<feature type="binding site" evidence="11">
    <location>
        <position position="203"/>
    </location>
    <ligand>
        <name>substrate</name>
    </ligand>
</feature>
<dbReference type="InterPro" id="IPR050765">
    <property type="entry name" value="Riboflavin_Biosynth_HTPR"/>
</dbReference>
<dbReference type="AlphaFoldDB" id="A0A7C9IMJ2"/>
<evidence type="ECO:0000256" key="10">
    <source>
        <dbReference type="PIRSR" id="PIRSR006769-1"/>
    </source>
</evidence>
<protein>
    <recommendedName>
        <fullName evidence="9">Riboflavin biosynthesis protein RibD</fullName>
    </recommendedName>
    <domain>
        <recommendedName>
            <fullName evidence="9">Diaminohydroxyphosphoribosylaminopyrimidine deaminase</fullName>
            <shortName evidence="9">DRAP deaminase</shortName>
            <ecNumber evidence="9">3.5.4.26</ecNumber>
        </recommendedName>
        <alternativeName>
            <fullName evidence="9">Riboflavin-specific deaminase</fullName>
        </alternativeName>
    </domain>
    <domain>
        <recommendedName>
            <fullName evidence="9">5-amino-6-(5-phosphoribosylamino)uracil reductase</fullName>
            <ecNumber evidence="9">1.1.1.193</ecNumber>
        </recommendedName>
        <alternativeName>
            <fullName evidence="9">HTP reductase</fullName>
        </alternativeName>
    </domain>
</protein>
<evidence type="ECO:0000256" key="9">
    <source>
        <dbReference type="PIRNR" id="PIRNR006769"/>
    </source>
</evidence>
<dbReference type="OrthoDB" id="9800865at2"/>
<dbReference type="PIRSF" id="PIRSF006769">
    <property type="entry name" value="RibD"/>
    <property type="match status" value="1"/>
</dbReference>
<feature type="binding site" evidence="11">
    <location>
        <position position="210"/>
    </location>
    <ligand>
        <name>substrate</name>
    </ligand>
</feature>
<keyword evidence="15" id="KW-1185">Reference proteome</keyword>
<evidence type="ECO:0000256" key="12">
    <source>
        <dbReference type="PIRSR" id="PIRSR006769-3"/>
    </source>
</evidence>
<feature type="domain" description="CMP/dCMP-type deaminase" evidence="13">
    <location>
        <begin position="2"/>
        <end position="126"/>
    </location>
</feature>
<dbReference type="Pfam" id="PF00383">
    <property type="entry name" value="dCMP_cyt_deam_1"/>
    <property type="match status" value="1"/>
</dbReference>
<dbReference type="InterPro" id="IPR016193">
    <property type="entry name" value="Cytidine_deaminase-like"/>
</dbReference>
<sequence length="385" mass="40032">MASDADFMARALELAERGRGFVTPNPRVGAVLVRNGLIVAEGWHKVFGGPHAEVECLRDAEARGVAVAGAAMYVTLEPCNHFGKTPPCSRTLLESGVSRVVIGCLDPNPVAGGGLDLLRQGGLDVTIGVLEQECRDAIADFMIYKTQGRPAVTLKLAMTLDGRIASRTGDSGWVSCEASRRRVHALRASVQAVMVGGGTLRADNPRLTHRLEPDHALAGNPQPLAVVVTRRLPAADAPLALVRERPEALVILTGAAQAASAAGKGLAKLGVRLYGLPEAPDGSLALLPGLTRLREEAGVYTILCEGGGGLAGTLVGQGLADELALFYAPKVLADDRARAGFSGLAVPCMADAAGFRFCAVTRVGEDILATLRPLAVAGQLASQHP</sequence>
<evidence type="ECO:0000256" key="11">
    <source>
        <dbReference type="PIRSR" id="PIRSR006769-2"/>
    </source>
</evidence>
<dbReference type="InterPro" id="IPR004794">
    <property type="entry name" value="Eubact_RibD"/>
</dbReference>
<feature type="binding site" evidence="11">
    <location>
        <position position="171"/>
    </location>
    <ligand>
        <name>substrate</name>
    </ligand>
</feature>
<comment type="function">
    <text evidence="1 9">Converts 2,5-diamino-6-(ribosylamino)-4(3h)-pyrimidinone 5'-phosphate into 5-amino-6-(ribosylamino)-2,4(1h,3h)-pyrimidinedione 5'-phosphate.</text>
</comment>
<evidence type="ECO:0000256" key="2">
    <source>
        <dbReference type="ARBA" id="ARBA00004882"/>
    </source>
</evidence>
<name>A0A7C9IMJ2_9BACT</name>
<comment type="cofactor">
    <cofactor evidence="9 12">
        <name>Zn(2+)</name>
        <dbReference type="ChEBI" id="CHEBI:29105"/>
    </cofactor>
    <text evidence="9 12">Binds 1 zinc ion.</text>
</comment>
<dbReference type="EC" id="1.1.1.193" evidence="9"/>
<feature type="binding site" evidence="11">
    <location>
        <position position="173"/>
    </location>
    <ligand>
        <name>NADP(+)</name>
        <dbReference type="ChEBI" id="CHEBI:58349"/>
    </ligand>
</feature>
<dbReference type="PANTHER" id="PTHR38011:SF7">
    <property type="entry name" value="2,5-DIAMINO-6-RIBOSYLAMINO-4(3H)-PYRIMIDINONE 5'-PHOSPHATE REDUCTASE"/>
    <property type="match status" value="1"/>
</dbReference>
<feature type="binding site" evidence="12">
    <location>
        <position position="79"/>
    </location>
    <ligand>
        <name>Zn(2+)</name>
        <dbReference type="ChEBI" id="CHEBI:29105"/>
        <note>catalytic</note>
    </ligand>
</feature>
<evidence type="ECO:0000256" key="8">
    <source>
        <dbReference type="ARBA" id="ARBA00023268"/>
    </source>
</evidence>
<dbReference type="GO" id="GO:0008703">
    <property type="term" value="F:5-amino-6-(5-phosphoribosylamino)uracil reductase activity"/>
    <property type="evidence" value="ECO:0007669"/>
    <property type="project" value="UniProtKB-EC"/>
</dbReference>
<comment type="catalytic activity">
    <reaction evidence="9">
        <text>2,5-diamino-6-hydroxy-4-(5-phosphoribosylamino)-pyrimidine + H2O + H(+) = 5-amino-6-(5-phospho-D-ribosylamino)uracil + NH4(+)</text>
        <dbReference type="Rhea" id="RHEA:21868"/>
        <dbReference type="ChEBI" id="CHEBI:15377"/>
        <dbReference type="ChEBI" id="CHEBI:15378"/>
        <dbReference type="ChEBI" id="CHEBI:28938"/>
        <dbReference type="ChEBI" id="CHEBI:58453"/>
        <dbReference type="ChEBI" id="CHEBI:58614"/>
        <dbReference type="EC" id="3.5.4.26"/>
    </reaction>
</comment>
<keyword evidence="9" id="KW-0686">Riboflavin biosynthesis</keyword>
<dbReference type="EC" id="3.5.4.26" evidence="9"/>
<comment type="pathway">
    <text evidence="2 9">Cofactor biosynthesis; riboflavin biosynthesis; 5-amino-6-(D-ribitylamino)uracil from GTP: step 2/4.</text>
</comment>
<evidence type="ECO:0000313" key="15">
    <source>
        <dbReference type="Proteomes" id="UP000482487"/>
    </source>
</evidence>
<keyword evidence="9 14" id="KW-0378">Hydrolase</keyword>
<dbReference type="Pfam" id="PF01872">
    <property type="entry name" value="RibD_C"/>
    <property type="match status" value="1"/>
</dbReference>
<keyword evidence="9 12" id="KW-0479">Metal-binding</keyword>
<dbReference type="GO" id="GO:0009231">
    <property type="term" value="P:riboflavin biosynthetic process"/>
    <property type="evidence" value="ECO:0007669"/>
    <property type="project" value="UniProtKB-UniPathway"/>
</dbReference>
<evidence type="ECO:0000256" key="5">
    <source>
        <dbReference type="ARBA" id="ARBA00007417"/>
    </source>
</evidence>
<reference evidence="14 15" key="1">
    <citation type="submission" date="2020-01" db="EMBL/GenBank/DDBJ databases">
        <title>Genome sequence of Desulfovibrio aerotolerans DSM 16695(T).</title>
        <authorList>
            <person name="Karnachuk O."/>
            <person name="Avakyan M."/>
            <person name="Mardanov A."/>
            <person name="Kadnikov V."/>
            <person name="Ravin N."/>
        </authorList>
    </citation>
    <scope>NUCLEOTIDE SEQUENCE [LARGE SCALE GENOMIC DNA]</scope>
    <source>
        <strain evidence="14 15">DSM 16695</strain>
    </source>
</reference>
<organism evidence="14 15">
    <name type="scientific">Solidesulfovibrio aerotolerans</name>
    <dbReference type="NCBI Taxonomy" id="295255"/>
    <lineage>
        <taxon>Bacteria</taxon>
        <taxon>Pseudomonadati</taxon>
        <taxon>Thermodesulfobacteriota</taxon>
        <taxon>Desulfovibrionia</taxon>
        <taxon>Desulfovibrionales</taxon>
        <taxon>Desulfovibrionaceae</taxon>
        <taxon>Solidesulfovibrio</taxon>
    </lineage>
</organism>